<evidence type="ECO:0000256" key="1">
    <source>
        <dbReference type="ARBA" id="ARBA00001933"/>
    </source>
</evidence>
<dbReference type="Gene3D" id="3.90.1150.10">
    <property type="entry name" value="Aspartate Aminotransferase, domain 1"/>
    <property type="match status" value="1"/>
</dbReference>
<evidence type="ECO:0000256" key="4">
    <source>
        <dbReference type="ARBA" id="ARBA00012285"/>
    </source>
</evidence>
<evidence type="ECO:0000256" key="3">
    <source>
        <dbReference type="ARBA" id="ARBA00004953"/>
    </source>
</evidence>
<protein>
    <recommendedName>
        <fullName evidence="4">threonine-phosphate decarboxylase</fullName>
        <ecNumber evidence="4">4.1.1.81</ecNumber>
    </recommendedName>
    <alternativeName>
        <fullName evidence="8">L-threonine-O-3-phosphate decarboxylase</fullName>
    </alternativeName>
</protein>
<dbReference type="RefSeq" id="WP_149333226.1">
    <property type="nucleotide sequence ID" value="NZ_QOVF01000004.1"/>
</dbReference>
<comment type="cofactor">
    <cofactor evidence="1">
        <name>pyridoxal 5'-phosphate</name>
        <dbReference type="ChEBI" id="CHEBI:597326"/>
    </cofactor>
</comment>
<comment type="catalytic activity">
    <reaction evidence="9">
        <text>O-phospho-L-threonine + H(+) = (R)-1-aminopropan-2-yl phosphate + CO2</text>
        <dbReference type="Rhea" id="RHEA:11492"/>
        <dbReference type="ChEBI" id="CHEBI:15378"/>
        <dbReference type="ChEBI" id="CHEBI:16526"/>
        <dbReference type="ChEBI" id="CHEBI:58563"/>
        <dbReference type="ChEBI" id="CHEBI:58675"/>
        <dbReference type="EC" id="4.1.1.81"/>
    </reaction>
</comment>
<dbReference type="InterPro" id="IPR015422">
    <property type="entry name" value="PyrdxlP-dep_Trfase_small"/>
</dbReference>
<proteinExistence type="predicted"/>
<comment type="caution">
    <text evidence="11">The sequence shown here is derived from an EMBL/GenBank/DDBJ whole genome shotgun (WGS) entry which is preliminary data.</text>
</comment>
<dbReference type="UniPathway" id="UPA00148"/>
<evidence type="ECO:0000256" key="8">
    <source>
        <dbReference type="ARBA" id="ARBA00029996"/>
    </source>
</evidence>
<dbReference type="Gene3D" id="3.40.640.10">
    <property type="entry name" value="Type I PLP-dependent aspartate aminotransferase-like (Major domain)"/>
    <property type="match status" value="1"/>
</dbReference>
<evidence type="ECO:0000256" key="2">
    <source>
        <dbReference type="ARBA" id="ARBA00003444"/>
    </source>
</evidence>
<dbReference type="CDD" id="cd00609">
    <property type="entry name" value="AAT_like"/>
    <property type="match status" value="1"/>
</dbReference>
<dbReference type="SUPFAM" id="SSF53383">
    <property type="entry name" value="PLP-dependent transferases"/>
    <property type="match status" value="1"/>
</dbReference>
<dbReference type="InterPro" id="IPR015424">
    <property type="entry name" value="PyrdxlP-dep_Trfase"/>
</dbReference>
<dbReference type="NCBIfam" id="TIGR01140">
    <property type="entry name" value="L_thr_O3P_dcar"/>
    <property type="match status" value="1"/>
</dbReference>
<dbReference type="InterPro" id="IPR015421">
    <property type="entry name" value="PyrdxlP-dep_Trfase_major"/>
</dbReference>
<dbReference type="GO" id="GO:0030170">
    <property type="term" value="F:pyridoxal phosphate binding"/>
    <property type="evidence" value="ECO:0007669"/>
    <property type="project" value="InterPro"/>
</dbReference>
<dbReference type="Proteomes" id="UP000463138">
    <property type="component" value="Unassembled WGS sequence"/>
</dbReference>
<comment type="function">
    <text evidence="2">Decarboxylates L-threonine-O-3-phosphate to yield (R)-1-amino-2-propanol O-2-phosphate, the precursor for the linkage between the nucleotide loop and the corrin ring in cobalamin.</text>
</comment>
<evidence type="ECO:0000313" key="11">
    <source>
        <dbReference type="EMBL" id="KAA0693470.1"/>
    </source>
</evidence>
<dbReference type="GO" id="GO:0048472">
    <property type="term" value="F:threonine-phosphate decarboxylase activity"/>
    <property type="evidence" value="ECO:0007669"/>
    <property type="project" value="UniProtKB-EC"/>
</dbReference>
<keyword evidence="12" id="KW-1185">Reference proteome</keyword>
<evidence type="ECO:0000256" key="7">
    <source>
        <dbReference type="ARBA" id="ARBA00023239"/>
    </source>
</evidence>
<dbReference type="InterPro" id="IPR004839">
    <property type="entry name" value="Aminotransferase_I/II_large"/>
</dbReference>
<dbReference type="InterPro" id="IPR005860">
    <property type="entry name" value="CobD"/>
</dbReference>
<keyword evidence="7 11" id="KW-0456">Lyase</keyword>
<gene>
    <name evidence="11" type="ORF">DT594_13850</name>
</gene>
<accession>A0A7V7GU99</accession>
<dbReference type="EC" id="4.1.1.81" evidence="4"/>
<reference evidence="11 12" key="1">
    <citation type="submission" date="2018-07" db="EMBL/GenBank/DDBJ databases">
        <title>Pseudomonas laoshanensis sp. nov., isolated from soil.</title>
        <authorList>
            <person name="Sun J."/>
            <person name="Yu L."/>
            <person name="Wang M."/>
            <person name="Zhang C."/>
        </authorList>
    </citation>
    <scope>NUCLEOTIDE SEQUENCE [LARGE SCALE GENOMIC DNA]</scope>
    <source>
        <strain evidence="11 12">Y22</strain>
    </source>
</reference>
<sequence>MLEHGGRLRQAAAHYGIAVEGWLDLSTGLAPYVWPLPAFSHAVWARLPEESDGLEAIAANYYGAAQALPVAGSQAAIQALPQLFASARVGFIEPCYAEHRHAWERAGHETIGMDQADVASHLERLDVLVVVNPNNPTGTQIDVETLLEWHERLHRRGGCLIVDEAFADISPEYSLAAFSDRPGLIVLRSLGKFFGLAGVRLGFVLGEPGMLVALQRQLGPWSVSGPARAVGKAVLADHTTQTLWRARLRRDAQRLTDLLAEYGLSPAGGCALFQWVPHPQAADIHAALARQGILLRLFDQPAALRIGLPGSESAWQRLHTALADIRFSTPARADA</sequence>
<organism evidence="11 12">
    <name type="scientific">Halopseudomonas laoshanensis</name>
    <dbReference type="NCBI Taxonomy" id="2268758"/>
    <lineage>
        <taxon>Bacteria</taxon>
        <taxon>Pseudomonadati</taxon>
        <taxon>Pseudomonadota</taxon>
        <taxon>Gammaproteobacteria</taxon>
        <taxon>Pseudomonadales</taxon>
        <taxon>Pseudomonadaceae</taxon>
        <taxon>Halopseudomonas</taxon>
    </lineage>
</organism>
<evidence type="ECO:0000313" key="12">
    <source>
        <dbReference type="Proteomes" id="UP000463138"/>
    </source>
</evidence>
<comment type="pathway">
    <text evidence="3">Cofactor biosynthesis; adenosylcobalamin biosynthesis.</text>
</comment>
<name>A0A7V7GU99_9GAMM</name>
<dbReference type="AlphaFoldDB" id="A0A7V7GU99"/>
<keyword evidence="6" id="KW-0663">Pyridoxal phosphate</keyword>
<evidence type="ECO:0000256" key="5">
    <source>
        <dbReference type="ARBA" id="ARBA00022573"/>
    </source>
</evidence>
<dbReference type="EMBL" id="QOVF01000004">
    <property type="protein sequence ID" value="KAA0693470.1"/>
    <property type="molecule type" value="Genomic_DNA"/>
</dbReference>
<dbReference type="OrthoDB" id="9799304at2"/>
<dbReference type="GO" id="GO:0009236">
    <property type="term" value="P:cobalamin biosynthetic process"/>
    <property type="evidence" value="ECO:0007669"/>
    <property type="project" value="UniProtKB-UniPathway"/>
</dbReference>
<evidence type="ECO:0000256" key="9">
    <source>
        <dbReference type="ARBA" id="ARBA00048531"/>
    </source>
</evidence>
<dbReference type="PANTHER" id="PTHR42885:SF1">
    <property type="entry name" value="THREONINE-PHOSPHATE DECARBOXYLASE"/>
    <property type="match status" value="1"/>
</dbReference>
<dbReference type="PANTHER" id="PTHR42885">
    <property type="entry name" value="HISTIDINOL-PHOSPHATE AMINOTRANSFERASE-RELATED"/>
    <property type="match status" value="1"/>
</dbReference>
<evidence type="ECO:0000259" key="10">
    <source>
        <dbReference type="Pfam" id="PF00155"/>
    </source>
</evidence>
<evidence type="ECO:0000256" key="6">
    <source>
        <dbReference type="ARBA" id="ARBA00022898"/>
    </source>
</evidence>
<feature type="domain" description="Aminotransferase class I/classII large" evidence="10">
    <location>
        <begin position="59"/>
        <end position="312"/>
    </location>
</feature>
<keyword evidence="5" id="KW-0169">Cobalamin biosynthesis</keyword>
<dbReference type="Pfam" id="PF00155">
    <property type="entry name" value="Aminotran_1_2"/>
    <property type="match status" value="1"/>
</dbReference>